<protein>
    <submittedName>
        <fullName evidence="2">AMP-binding protein</fullName>
    </submittedName>
</protein>
<dbReference type="STRING" id="1926881.BTJ39_06580"/>
<evidence type="ECO:0000313" key="2">
    <source>
        <dbReference type="EMBL" id="OON40743.1"/>
    </source>
</evidence>
<dbReference type="EMBL" id="MRUL01000003">
    <property type="protein sequence ID" value="OON40743.1"/>
    <property type="molecule type" value="Genomic_DNA"/>
</dbReference>
<sequence length="442" mass="48895">MTATVPLAAWLSANRAAPVAIRHGKIISQQQLRQDVQTLCCWLSLRQELRWALCFEQSYDFLVALLATLHSGKVPVIPGHLRPALLNEQRASFDAVLSDIPLALEVFCQQLPLAVQQSDGKLPVIMPDATLILFTSGSTGAPREVVKPVACLDEEIRWLSQAWGERLRNLTVISSVSHQHLYGLTFRIMLPMALGLTFHSDQIAFSEQLSALARARRYLLVSSPAFLRRLDSQLSAPPCALVVSAGGELCAGDAALAADWLGVAIDEIYGSSETGIIATRRSDGRNVLWQPFAPVRFSPAPDGRWRVQSPLIASADGMLLDDRLHFDGEGFSLAGRYDRIVKIEDKRVSLSDVERRLMTLPGVHDAAVLVLKREGRSVVGAVLVIDPSAAGEFNGLRWRQALRPWLEPVAIPRYWRTVDAIPLNSQSKRDWHQLEELFNAAR</sequence>
<reference evidence="2 3" key="1">
    <citation type="submission" date="2016-12" db="EMBL/GenBank/DDBJ databases">
        <title>Izhakiella australiana sp. nov. of genus Izhakiella isolated from Australian desert.</title>
        <authorList>
            <person name="Ji M."/>
        </authorList>
    </citation>
    <scope>NUCLEOTIDE SEQUENCE [LARGE SCALE GENOMIC DNA]</scope>
    <source>
        <strain evidence="2 3">D4N98</strain>
    </source>
</reference>
<dbReference type="InterPro" id="IPR042099">
    <property type="entry name" value="ANL_N_sf"/>
</dbReference>
<feature type="domain" description="AMP-dependent synthetase/ligase" evidence="1">
    <location>
        <begin position="128"/>
        <end position="281"/>
    </location>
</feature>
<dbReference type="Proteomes" id="UP000190667">
    <property type="component" value="Unassembled WGS sequence"/>
</dbReference>
<gene>
    <name evidence="2" type="ORF">BTJ39_06580</name>
</gene>
<organism evidence="2 3">
    <name type="scientific">Izhakiella australiensis</name>
    <dbReference type="NCBI Taxonomy" id="1926881"/>
    <lineage>
        <taxon>Bacteria</taxon>
        <taxon>Pseudomonadati</taxon>
        <taxon>Pseudomonadota</taxon>
        <taxon>Gammaproteobacteria</taxon>
        <taxon>Enterobacterales</taxon>
        <taxon>Erwiniaceae</taxon>
        <taxon>Izhakiella</taxon>
    </lineage>
</organism>
<dbReference type="AlphaFoldDB" id="A0A1S8YQ01"/>
<evidence type="ECO:0000313" key="3">
    <source>
        <dbReference type="Proteomes" id="UP000190667"/>
    </source>
</evidence>
<dbReference type="PANTHER" id="PTHR45398:SF1">
    <property type="entry name" value="ENZYME, PUTATIVE (JCVI)-RELATED"/>
    <property type="match status" value="1"/>
</dbReference>
<accession>A0A1S8YQ01</accession>
<name>A0A1S8YQ01_9GAMM</name>
<dbReference type="InterPro" id="IPR020845">
    <property type="entry name" value="AMP-binding_CS"/>
</dbReference>
<dbReference type="PANTHER" id="PTHR45398">
    <property type="match status" value="1"/>
</dbReference>
<keyword evidence="3" id="KW-1185">Reference proteome</keyword>
<dbReference type="SUPFAM" id="SSF56801">
    <property type="entry name" value="Acetyl-CoA synthetase-like"/>
    <property type="match status" value="1"/>
</dbReference>
<dbReference type="Gene3D" id="3.40.50.12780">
    <property type="entry name" value="N-terminal domain of ligase-like"/>
    <property type="match status" value="1"/>
</dbReference>
<dbReference type="OrthoDB" id="9787658at2"/>
<dbReference type="Pfam" id="PF00501">
    <property type="entry name" value="AMP-binding"/>
    <property type="match status" value="1"/>
</dbReference>
<proteinExistence type="predicted"/>
<evidence type="ECO:0000259" key="1">
    <source>
        <dbReference type="Pfam" id="PF00501"/>
    </source>
</evidence>
<dbReference type="Gene3D" id="3.30.300.30">
    <property type="match status" value="1"/>
</dbReference>
<dbReference type="RefSeq" id="WP_078001887.1">
    <property type="nucleotide sequence ID" value="NZ_MRUL01000003.1"/>
</dbReference>
<comment type="caution">
    <text evidence="2">The sequence shown here is derived from an EMBL/GenBank/DDBJ whole genome shotgun (WGS) entry which is preliminary data.</text>
</comment>
<dbReference type="InterPro" id="IPR000873">
    <property type="entry name" value="AMP-dep_synth/lig_dom"/>
</dbReference>
<dbReference type="InterPro" id="IPR045851">
    <property type="entry name" value="AMP-bd_C_sf"/>
</dbReference>
<dbReference type="PROSITE" id="PS00455">
    <property type="entry name" value="AMP_BINDING"/>
    <property type="match status" value="1"/>
</dbReference>